<name>A0A166XJL8_9GAMM</name>
<organism evidence="1 2">
    <name type="scientific">Pseudoalteromonas luteoviolacea DSM 6061</name>
    <dbReference type="NCBI Taxonomy" id="1365250"/>
    <lineage>
        <taxon>Bacteria</taxon>
        <taxon>Pseudomonadati</taxon>
        <taxon>Pseudomonadota</taxon>
        <taxon>Gammaproteobacteria</taxon>
        <taxon>Alteromonadales</taxon>
        <taxon>Pseudoalteromonadaceae</taxon>
        <taxon>Pseudoalteromonas</taxon>
    </lineage>
</organism>
<evidence type="ECO:0000313" key="1">
    <source>
        <dbReference type="EMBL" id="KZN40451.1"/>
    </source>
</evidence>
<accession>A0A166XJL8</accession>
<dbReference type="InterPro" id="IPR036866">
    <property type="entry name" value="RibonucZ/Hydroxyglut_hydro"/>
</dbReference>
<dbReference type="SUPFAM" id="SSF56281">
    <property type="entry name" value="Metallo-hydrolase/oxidoreductase"/>
    <property type="match status" value="1"/>
</dbReference>
<gene>
    <name evidence="1" type="ORF">N475_11780</name>
</gene>
<comment type="caution">
    <text evidence="1">The sequence shown here is derived from an EMBL/GenBank/DDBJ whole genome shotgun (WGS) entry which is preliminary data.</text>
</comment>
<dbReference type="EMBL" id="AUYB01000095">
    <property type="protein sequence ID" value="KZN40451.1"/>
    <property type="molecule type" value="Genomic_DNA"/>
</dbReference>
<evidence type="ECO:0000313" key="2">
    <source>
        <dbReference type="Proteomes" id="UP000076643"/>
    </source>
</evidence>
<proteinExistence type="predicted"/>
<dbReference type="Proteomes" id="UP000076643">
    <property type="component" value="Unassembled WGS sequence"/>
</dbReference>
<dbReference type="Gene3D" id="3.60.15.10">
    <property type="entry name" value="Ribonuclease Z/Hydroxyacylglutathione hydrolase-like"/>
    <property type="match status" value="1"/>
</dbReference>
<dbReference type="AlphaFoldDB" id="A0A166XJL8"/>
<reference evidence="1 2" key="1">
    <citation type="submission" date="2013-07" db="EMBL/GenBank/DDBJ databases">
        <title>Comparative Genomic and Metabolomic Analysis of Twelve Strains of Pseudoalteromonas luteoviolacea.</title>
        <authorList>
            <person name="Vynne N.G."/>
            <person name="Mansson M."/>
            <person name="Gram L."/>
        </authorList>
    </citation>
    <scope>NUCLEOTIDE SEQUENCE [LARGE SCALE GENOMIC DNA]</scope>
    <source>
        <strain evidence="1 2">DSM 6061</strain>
    </source>
</reference>
<protein>
    <recommendedName>
        <fullName evidence="3">Metallo-beta-lactamase domain-containing protein</fullName>
    </recommendedName>
</protein>
<sequence>MPHVIPSLLLIALTLFPFSTFANNWHILDKNTILLEPHKEAQYLIPNQALIQGEKCAALIDSHGDFVALELLIAQIRGKLSVPLCYLVATNLDIKQLSGMSLLKSAFPNAQLLIPNNPTTTSASIKSAIDLELEEKLFGFEQSLELSKQRIAQASAEQQLHWHAKLQQAEQRLTRWRAIAPIEFQPLSSNKQLELGNYILNLEIRNGYKGAVLHVYSPKNKALYGGHSLDLLPYIAQPNTIGWQQSLAQLSQRKDIKWVLPGYGKPYKAGQLSLPATFLALINTLPSLQALEQLASRYQLQKVSRERFDAYYQQATKQKIPNKVLNK</sequence>
<keyword evidence="2" id="KW-1185">Reference proteome</keyword>
<dbReference type="RefSeq" id="WP_063364981.1">
    <property type="nucleotide sequence ID" value="NZ_AQHB01000030.1"/>
</dbReference>
<evidence type="ECO:0008006" key="3">
    <source>
        <dbReference type="Google" id="ProtNLM"/>
    </source>
</evidence>
<dbReference type="PATRIC" id="fig|1365250.3.peg.1586"/>